<feature type="domain" description="G-protein coupled receptors family 1 profile" evidence="12">
    <location>
        <begin position="64"/>
        <end position="352"/>
    </location>
</feature>
<evidence type="ECO:0000313" key="13">
    <source>
        <dbReference type="Ensembl" id="ENSMMDP00005000548.1"/>
    </source>
</evidence>
<dbReference type="Ensembl" id="ENSMMDT00005000560.1">
    <property type="protein sequence ID" value="ENSMMDP00005000548.1"/>
    <property type="gene ID" value="ENSMMDG00005000362.1"/>
</dbReference>
<dbReference type="InParanoid" id="A0A667WGI9"/>
<evidence type="ECO:0000256" key="3">
    <source>
        <dbReference type="ARBA" id="ARBA00022692"/>
    </source>
</evidence>
<dbReference type="GO" id="GO:0005886">
    <property type="term" value="C:plasma membrane"/>
    <property type="evidence" value="ECO:0007669"/>
    <property type="project" value="UniProtKB-SubCell"/>
</dbReference>
<keyword evidence="4 11" id="KW-1133">Transmembrane helix</keyword>
<proteinExistence type="inferred from homology"/>
<keyword evidence="7 9" id="KW-0675">Receptor</keyword>
<reference evidence="13" key="1">
    <citation type="submission" date="2019-06" db="EMBL/GenBank/DDBJ databases">
        <authorList>
            <consortium name="Wellcome Sanger Institute Data Sharing"/>
        </authorList>
    </citation>
    <scope>NUCLEOTIDE SEQUENCE [LARGE SCALE GENOMIC DNA]</scope>
</reference>
<dbReference type="Proteomes" id="UP000472263">
    <property type="component" value="Chromosome 7"/>
</dbReference>
<dbReference type="PROSITE" id="PS00237">
    <property type="entry name" value="G_PROTEIN_RECEP_F1_1"/>
    <property type="match status" value="1"/>
</dbReference>
<feature type="transmembrane region" description="Helical" evidence="11">
    <location>
        <begin position="336"/>
        <end position="355"/>
    </location>
</feature>
<keyword evidence="3 9" id="KW-0812">Transmembrane</keyword>
<dbReference type="PRINTS" id="PR00237">
    <property type="entry name" value="GPCRRHODOPSN"/>
</dbReference>
<comment type="subcellular location">
    <subcellularLocation>
        <location evidence="1">Cell membrane</location>
        <topology evidence="1">Multi-pass membrane protein</topology>
    </subcellularLocation>
</comment>
<feature type="transmembrane region" description="Helical" evidence="11">
    <location>
        <begin position="214"/>
        <end position="236"/>
    </location>
</feature>
<name>A0A667WGI9_9TELE</name>
<evidence type="ECO:0000256" key="11">
    <source>
        <dbReference type="SAM" id="Phobius"/>
    </source>
</evidence>
<evidence type="ECO:0000256" key="8">
    <source>
        <dbReference type="ARBA" id="ARBA00023224"/>
    </source>
</evidence>
<dbReference type="Pfam" id="PF00001">
    <property type="entry name" value="7tm_1"/>
    <property type="match status" value="1"/>
</dbReference>
<evidence type="ECO:0000259" key="12">
    <source>
        <dbReference type="PROSITE" id="PS50262"/>
    </source>
</evidence>
<keyword evidence="5 9" id="KW-0297">G-protein coupled receptor</keyword>
<reference evidence="13" key="3">
    <citation type="submission" date="2025-09" db="UniProtKB">
        <authorList>
            <consortium name="Ensembl"/>
        </authorList>
    </citation>
    <scope>IDENTIFICATION</scope>
</reference>
<evidence type="ECO:0000256" key="10">
    <source>
        <dbReference type="SAM" id="MobiDB-lite"/>
    </source>
</evidence>
<evidence type="ECO:0000256" key="4">
    <source>
        <dbReference type="ARBA" id="ARBA00022989"/>
    </source>
</evidence>
<dbReference type="InterPro" id="IPR000276">
    <property type="entry name" value="GPCR_Rhodpsn"/>
</dbReference>
<evidence type="ECO:0000256" key="7">
    <source>
        <dbReference type="ARBA" id="ARBA00023170"/>
    </source>
</evidence>
<dbReference type="CDD" id="cd15220">
    <property type="entry name" value="7tmA_GPR61_GPR62-like"/>
    <property type="match status" value="1"/>
</dbReference>
<dbReference type="InterPro" id="IPR017452">
    <property type="entry name" value="GPCR_Rhodpsn_7TM"/>
</dbReference>
<keyword evidence="2" id="KW-1003">Cell membrane</keyword>
<feature type="region of interest" description="Disordered" evidence="10">
    <location>
        <begin position="407"/>
        <end position="429"/>
    </location>
</feature>
<keyword evidence="8 9" id="KW-0807">Transducer</keyword>
<evidence type="ECO:0000256" key="1">
    <source>
        <dbReference type="ARBA" id="ARBA00004651"/>
    </source>
</evidence>
<evidence type="ECO:0000313" key="14">
    <source>
        <dbReference type="Proteomes" id="UP000472263"/>
    </source>
</evidence>
<keyword evidence="6 11" id="KW-0472">Membrane</keyword>
<dbReference type="GO" id="GO:0005768">
    <property type="term" value="C:endosome"/>
    <property type="evidence" value="ECO:0007669"/>
    <property type="project" value="TreeGrafter"/>
</dbReference>
<evidence type="ECO:0000256" key="6">
    <source>
        <dbReference type="ARBA" id="ARBA00023136"/>
    </source>
</evidence>
<dbReference type="AlphaFoldDB" id="A0A667WGI9"/>
<dbReference type="GO" id="GO:0004930">
    <property type="term" value="F:G protein-coupled receptor activity"/>
    <property type="evidence" value="ECO:0007669"/>
    <property type="project" value="UniProtKB-KW"/>
</dbReference>
<evidence type="ECO:0000256" key="5">
    <source>
        <dbReference type="ARBA" id="ARBA00023040"/>
    </source>
</evidence>
<feature type="transmembrane region" description="Helical" evidence="11">
    <location>
        <begin position="48"/>
        <end position="69"/>
    </location>
</feature>
<feature type="transmembrane region" description="Helical" evidence="11">
    <location>
        <begin position="295"/>
        <end position="316"/>
    </location>
</feature>
<dbReference type="SUPFAM" id="SSF81321">
    <property type="entry name" value="Family A G protein-coupled receptor-like"/>
    <property type="match status" value="1"/>
</dbReference>
<dbReference type="PANTHER" id="PTHR22752:SF5">
    <property type="entry name" value="G-PROTEIN COUPLED RECEPTOR 61"/>
    <property type="match status" value="1"/>
</dbReference>
<keyword evidence="14" id="KW-1185">Reference proteome</keyword>
<dbReference type="Gene3D" id="1.20.1070.10">
    <property type="entry name" value="Rhodopsin 7-helix transmembrane proteins"/>
    <property type="match status" value="1"/>
</dbReference>
<reference evidence="13" key="2">
    <citation type="submission" date="2025-08" db="UniProtKB">
        <authorList>
            <consortium name="Ensembl"/>
        </authorList>
    </citation>
    <scope>IDENTIFICATION</scope>
</reference>
<organism evidence="13 14">
    <name type="scientific">Myripristis murdjan</name>
    <name type="common">pinecone soldierfish</name>
    <dbReference type="NCBI Taxonomy" id="586833"/>
    <lineage>
        <taxon>Eukaryota</taxon>
        <taxon>Metazoa</taxon>
        <taxon>Chordata</taxon>
        <taxon>Craniata</taxon>
        <taxon>Vertebrata</taxon>
        <taxon>Euteleostomi</taxon>
        <taxon>Actinopterygii</taxon>
        <taxon>Neopterygii</taxon>
        <taxon>Teleostei</taxon>
        <taxon>Neoteleostei</taxon>
        <taxon>Acanthomorphata</taxon>
        <taxon>Holocentriformes</taxon>
        <taxon>Holocentridae</taxon>
        <taxon>Myripristis</taxon>
    </lineage>
</organism>
<sequence>MERPATPSPLWNTSLSGLPWFRASLHPNASNVTQPVTSSRGGVDLTQSLALCAMLIMDVLAVVGNLAVMTVITKTPQLRKFAFVFHLCLVDLLAALVLMPLGMLSDRVLVDEALCRSYLCLSVCLVSAAILTISAINVERYYYIVHPMRHEVKMTVGVVVMVLVGIWIKAVVMSALPLLGWLFQGNQGLGTPPVLLPGQRHCSLHWAGGRTTRLLFMVFFTFIYFLCPMLIILVVYCNMFKVARVAAMQHGPLPTWMDTPRQRSESLSSHSTMAASLGGAGARTTPQRTFSGGKAAVVLVAVGGQFLCCWLPYFSFHLYSAVVSTSPASLAQLEDVVTWIGYFCFTSNPFFYGCLNRQIREELGRHLACLFKRAGPSEGEQLPSREASIEENFLQFLQGTGCNLEPCNSHSRASPEEPETEGPQTPAVQENMPADFHIPGQILEETSEFIQRQDTVMLFGLRVSDSHRLSSCFLCDLS</sequence>
<evidence type="ECO:0000256" key="9">
    <source>
        <dbReference type="RuleBase" id="RU000688"/>
    </source>
</evidence>
<evidence type="ECO:0000256" key="2">
    <source>
        <dbReference type="ARBA" id="ARBA00022475"/>
    </source>
</evidence>
<gene>
    <name evidence="13" type="primary">GPR61</name>
</gene>
<dbReference type="PANTHER" id="PTHR22752">
    <property type="entry name" value="G PROTEIN-COUPLED RECEPTOR"/>
    <property type="match status" value="1"/>
</dbReference>
<accession>A0A667WGI9</accession>
<feature type="transmembrane region" description="Helical" evidence="11">
    <location>
        <begin position="158"/>
        <end position="183"/>
    </location>
</feature>
<dbReference type="GO" id="GO:0043235">
    <property type="term" value="C:receptor complex"/>
    <property type="evidence" value="ECO:0007669"/>
    <property type="project" value="TreeGrafter"/>
</dbReference>
<protein>
    <submittedName>
        <fullName evidence="13">G protein-coupled receptor 61</fullName>
    </submittedName>
</protein>
<dbReference type="GeneTree" id="ENSGT00950000182998"/>
<feature type="transmembrane region" description="Helical" evidence="11">
    <location>
        <begin position="116"/>
        <end position="138"/>
    </location>
</feature>
<dbReference type="PROSITE" id="PS50262">
    <property type="entry name" value="G_PROTEIN_RECEP_F1_2"/>
    <property type="match status" value="1"/>
</dbReference>
<feature type="transmembrane region" description="Helical" evidence="11">
    <location>
        <begin position="81"/>
        <end position="104"/>
    </location>
</feature>
<comment type="similarity">
    <text evidence="9">Belongs to the G-protein coupled receptor 1 family.</text>
</comment>